<dbReference type="Pfam" id="PF13191">
    <property type="entry name" value="AAA_16"/>
    <property type="match status" value="1"/>
</dbReference>
<evidence type="ECO:0000259" key="4">
    <source>
        <dbReference type="SMART" id="SM00382"/>
    </source>
</evidence>
<keyword evidence="1" id="KW-0547">Nucleotide-binding</keyword>
<organism evidence="5 6">
    <name type="scientific">Nonomuraea mangrovi</name>
    <dbReference type="NCBI Taxonomy" id="2316207"/>
    <lineage>
        <taxon>Bacteria</taxon>
        <taxon>Bacillati</taxon>
        <taxon>Actinomycetota</taxon>
        <taxon>Actinomycetes</taxon>
        <taxon>Streptosporangiales</taxon>
        <taxon>Streptosporangiaceae</taxon>
        <taxon>Nonomuraea</taxon>
    </lineage>
</organism>
<dbReference type="Proteomes" id="UP001597368">
    <property type="component" value="Unassembled WGS sequence"/>
</dbReference>
<feature type="region of interest" description="Disordered" evidence="3">
    <location>
        <begin position="841"/>
        <end position="1001"/>
    </location>
</feature>
<proteinExistence type="predicted"/>
<dbReference type="InterPro" id="IPR041664">
    <property type="entry name" value="AAA_16"/>
</dbReference>
<keyword evidence="6" id="KW-1185">Reference proteome</keyword>
<keyword evidence="2" id="KW-0067">ATP-binding</keyword>
<dbReference type="EMBL" id="JBHUFV010000033">
    <property type="protein sequence ID" value="MFD1934089.1"/>
    <property type="molecule type" value="Genomic_DNA"/>
</dbReference>
<protein>
    <submittedName>
        <fullName evidence="5">AAA family ATPase</fullName>
    </submittedName>
</protein>
<accession>A0ABW4SY50</accession>
<dbReference type="SMART" id="SM00382">
    <property type="entry name" value="AAA"/>
    <property type="match status" value="1"/>
</dbReference>
<evidence type="ECO:0000256" key="1">
    <source>
        <dbReference type="ARBA" id="ARBA00022741"/>
    </source>
</evidence>
<sequence length="1198" mass="130088">MRTHDGQALIGRDHPAELLRAEIGRVTASHGGLVLVTGEAGIGKTTLVTSAAEQARRAGAVVLSGSCWDSEAAPGYWPWVQVIRALRRTGEWPVIEEAAGGSLAALLGDGATGEAGDAFQVYDAVTTALVTLSQTRPVVVVLDDLHWADGASLRLLEFAAQHTWFERLLLLGTYRDVEVEQVEHPLRPQLTSLSARATMITLTGLDRAQVAALIARTIGHEPGDDVVEEIHLRTGGNPFFVEQTARLWRSNGSMAAIPPSVRDTLRRRLSLLPSSVVTLLTDAAVLGREFHRQVLAAVAASPAAHVDRLLAQAAAARLVVPHGGGVFAFAHDLVRETLYDSLDEADLRARHVATVHALRAVPEALPGDLARHAYLAGDALDPVLACELLVSAAKQALHRLAMEESLTHWRRAMELAEKGPPESLIKVGLAFGRELHRGGESEESARVFDRAITAARRLDDPALLARAALTYYGTCRNEDTATSLELLRDAHRRFVPDAGGSDRPSADRLAQDLAVRISFVARNSDDDEALTFGLWALHDTIWGPGTAKQRVELTEELRALARRGNDAEMEHFTTSLHWVALLELGDPRFLDQFHHYITMGRRSDHAHVGLSTLIDLSIIELLSGDFATAESLLDEVIEVAGGHDHTPFGYMVDHHRWAVLLAQGRFEELRSVHERLRAGRHPYAAMLEALTDLRRGRAEPALPRIGDAPSDESIRPLWLRYLAEVAAASRDPELCARARELLAPHLDEWAVSLYGWDVSGPMILWQGLVEAAEERWDAAIEAFTAAKSSADRLHARLWSVEARLHLAAALLARAHPGDARTAERLLDDLAAEAATLDMRHMPDRLDRVRQAPRGRAAVPAEGVERRANDEPTSSDERQARRPDRAPHTEQRSGPAHRSDHAPFVGPGVREAGMPDDVRTGAHGEGPVDGDPAGSAGSRTAASRRRAQEARGSRASQEDGERIPWSDMGGLREPGGGQSLGEHSPGPPGVDGSSRGTASSWGVTDGREAFAEVGVADAGREFTRQGSVWSLTFGGRTAHVPDAKGLRDLHHLLSRPGTDLPAVQLLAPEGGEVVVAARRLGGDAVLDEEAKARYRHHLARLDEETDRALELGDDSRAAALDREREALLAELRAAAGLGGRARRLGDEAERARKTVTARIRDVLRKLDTLHPELAAHLRATVSTGTTCRYDPDSDLTWRL</sequence>
<dbReference type="SUPFAM" id="SSF52540">
    <property type="entry name" value="P-loop containing nucleoside triphosphate hydrolases"/>
    <property type="match status" value="1"/>
</dbReference>
<evidence type="ECO:0000313" key="6">
    <source>
        <dbReference type="Proteomes" id="UP001597368"/>
    </source>
</evidence>
<dbReference type="InterPro" id="IPR003593">
    <property type="entry name" value="AAA+_ATPase"/>
</dbReference>
<dbReference type="InterPro" id="IPR027417">
    <property type="entry name" value="P-loop_NTPase"/>
</dbReference>
<feature type="compositionally biased region" description="Basic and acidic residues" evidence="3">
    <location>
        <begin position="945"/>
        <end position="963"/>
    </location>
</feature>
<dbReference type="PANTHER" id="PTHR16305">
    <property type="entry name" value="TESTICULAR SOLUBLE ADENYLYL CYCLASE"/>
    <property type="match status" value="1"/>
</dbReference>
<dbReference type="RefSeq" id="WP_379574136.1">
    <property type="nucleotide sequence ID" value="NZ_JBHUFV010000033.1"/>
</dbReference>
<dbReference type="PANTHER" id="PTHR16305:SF28">
    <property type="entry name" value="GUANYLATE CYCLASE DOMAIN-CONTAINING PROTEIN"/>
    <property type="match status" value="1"/>
</dbReference>
<evidence type="ECO:0000256" key="2">
    <source>
        <dbReference type="ARBA" id="ARBA00022840"/>
    </source>
</evidence>
<gene>
    <name evidence="5" type="ORF">ACFSKW_21725</name>
</gene>
<comment type="caution">
    <text evidence="5">The sequence shown here is derived from an EMBL/GenBank/DDBJ whole genome shotgun (WGS) entry which is preliminary data.</text>
</comment>
<reference evidence="6" key="1">
    <citation type="journal article" date="2019" name="Int. J. Syst. Evol. Microbiol.">
        <title>The Global Catalogue of Microorganisms (GCM) 10K type strain sequencing project: providing services to taxonomists for standard genome sequencing and annotation.</title>
        <authorList>
            <consortium name="The Broad Institute Genomics Platform"/>
            <consortium name="The Broad Institute Genome Sequencing Center for Infectious Disease"/>
            <person name="Wu L."/>
            <person name="Ma J."/>
        </authorList>
    </citation>
    <scope>NUCLEOTIDE SEQUENCE [LARGE SCALE GENOMIC DNA]</scope>
    <source>
        <strain evidence="6">ICMP 6774ER</strain>
    </source>
</reference>
<evidence type="ECO:0000256" key="3">
    <source>
        <dbReference type="SAM" id="MobiDB-lite"/>
    </source>
</evidence>
<name>A0ABW4SY50_9ACTN</name>
<evidence type="ECO:0000313" key="5">
    <source>
        <dbReference type="EMBL" id="MFD1934089.1"/>
    </source>
</evidence>
<feature type="domain" description="AAA+ ATPase" evidence="4">
    <location>
        <begin position="30"/>
        <end position="224"/>
    </location>
</feature>
<feature type="compositionally biased region" description="Basic and acidic residues" evidence="3">
    <location>
        <begin position="862"/>
        <end position="900"/>
    </location>
</feature>